<evidence type="ECO:0000256" key="5">
    <source>
        <dbReference type="ARBA" id="ARBA00022833"/>
    </source>
</evidence>
<evidence type="ECO:0000256" key="8">
    <source>
        <dbReference type="ARBA" id="ARBA00023163"/>
    </source>
</evidence>
<feature type="region of interest" description="Disordered" evidence="11">
    <location>
        <begin position="217"/>
        <end position="252"/>
    </location>
</feature>
<feature type="region of interest" description="Disordered" evidence="11">
    <location>
        <begin position="1"/>
        <end position="28"/>
    </location>
</feature>
<dbReference type="Proteomes" id="UP001234178">
    <property type="component" value="Unassembled WGS sequence"/>
</dbReference>
<dbReference type="Gene3D" id="4.10.320.30">
    <property type="match status" value="1"/>
</dbReference>
<feature type="domain" description="SAM" evidence="12">
    <location>
        <begin position="928"/>
        <end position="992"/>
    </location>
</feature>
<sequence>MNSETETPDSTSPTIDAPIAPATENTPFSGETTVIVNLTETATAPPSSSITSTVEEESDLAETAANVSNISSKYPKLNLRVNEFGIYELVPGEESTAEKPTAEKPNETIQITEVVSAEKELSPEAIVAAPSTDADSIPQPTKPVAEMVPVSLSHNNGNGSSSSNNNGDRERWKQRFPSNTKEKVDIVCCKQCDGYGIADEFVDQYFCSEKCRKLSVAQPTKSKSREGGAAAGKVAVKRKSTSSNSSSQAGDAANNAIVESSLEPCNEQTNKDGDLKPAKSSSAWSWSKYLERRRAQAAPERLFSDPFPYGKHGFRSGMKLEGIDPEHQSLFCVMTVAEIQGYRLRLHFDGYSDSHDFWLNADSENLFHCGWCEKNGQKLRPPKHYELPTAQSTSSPLPPHHQTSAQPSTHARTFSWPQYLKFTSSVAAPRHLFISAQNESPVPSAFRVKMKLEAVDRRHSSHTLCVATVANVIGSRFLVHFDGWDSIYDYWADPTCPYVHPVGWAQEHNTTLTPPCDYDAEAGDFVWDHYLAKTGSTAVPPRAFKPRSPVGFKTGMKLECVDPRNPQLIRVATVAAVKGYRLKIHFDGWSSDYDFWTDDDWPDLHPPGWCLKTGHPLQPPFVTYSGSSTTEGECSTPGCTGAGHVEGARYATHTTVDHCPYSSSNLHRENPAFPDRLTGEEIDPVVQRPSSPEVVASIAEEDHVKEEPSIGNKTKATIIKIELETGERSGIAPTVESSSPPPQSSSTTSVKKMEEQRKSKVSEIIDLPVKSESEAELNNRLIQVDIRAESPSLEQQYDSLETLTPPPKKIRLSYFTGKTAASDNVRRKSAVLEDREKTNGDVPHDQSLPATERRRKDEPSRNSLAGQNDQFDTSMSCSVQAQKSMQPGYSMMDFPTNSNLTTPMCWSKHAALLGDLVGVDTSNQVALWSCDQVLEFLSKFGISKPLLEKFKQEEIDGEALLYLSQSDLTDLLSVKLGPAIKIRNALLLMKEKAKSAMPSTNEAHS</sequence>
<comment type="caution">
    <text evidence="13">The sequence shown here is derived from an EMBL/GenBank/DDBJ whole genome shotgun (WGS) entry which is preliminary data.</text>
</comment>
<feature type="region of interest" description="Disordered" evidence="11">
    <location>
        <begin position="382"/>
        <end position="408"/>
    </location>
</feature>
<feature type="repeat" description="MBT" evidence="10">
    <location>
        <begin position="284"/>
        <end position="382"/>
    </location>
</feature>
<dbReference type="InterPro" id="IPR001660">
    <property type="entry name" value="SAM"/>
</dbReference>
<dbReference type="CDD" id="cd20103">
    <property type="entry name" value="MBT_L3MBTL1-like_rpt3"/>
    <property type="match status" value="1"/>
</dbReference>
<dbReference type="InterPro" id="IPR050548">
    <property type="entry name" value="PcG_chromatin_remod_factors"/>
</dbReference>
<feature type="region of interest" description="Disordered" evidence="11">
    <location>
        <begin position="150"/>
        <end position="177"/>
    </location>
</feature>
<feature type="compositionally biased region" description="Basic and acidic residues" evidence="11">
    <location>
        <begin position="851"/>
        <end position="860"/>
    </location>
</feature>
<evidence type="ECO:0000256" key="2">
    <source>
        <dbReference type="ARBA" id="ARBA00022723"/>
    </source>
</evidence>
<dbReference type="CDD" id="cd20101">
    <property type="entry name" value="MBT_L3MBTL1-like_rpt1"/>
    <property type="match status" value="1"/>
</dbReference>
<dbReference type="PROSITE" id="PS50105">
    <property type="entry name" value="SAM_DOMAIN"/>
    <property type="match status" value="1"/>
</dbReference>
<feature type="compositionally biased region" description="Basic and acidic residues" evidence="11">
    <location>
        <begin position="751"/>
        <end position="760"/>
    </location>
</feature>
<feature type="compositionally biased region" description="Polar residues" evidence="11">
    <location>
        <begin position="861"/>
        <end position="879"/>
    </location>
</feature>
<evidence type="ECO:0000256" key="9">
    <source>
        <dbReference type="ARBA" id="ARBA00023242"/>
    </source>
</evidence>
<evidence type="ECO:0000256" key="6">
    <source>
        <dbReference type="ARBA" id="ARBA00022853"/>
    </source>
</evidence>
<reference evidence="13 14" key="1">
    <citation type="journal article" date="2023" name="Nucleic Acids Res.">
        <title>The hologenome of Daphnia magna reveals possible DNA methylation and microbiome-mediated evolution of the host genome.</title>
        <authorList>
            <person name="Chaturvedi A."/>
            <person name="Li X."/>
            <person name="Dhandapani V."/>
            <person name="Marshall H."/>
            <person name="Kissane S."/>
            <person name="Cuenca-Cambronero M."/>
            <person name="Asole G."/>
            <person name="Calvet F."/>
            <person name="Ruiz-Romero M."/>
            <person name="Marangio P."/>
            <person name="Guigo R."/>
            <person name="Rago D."/>
            <person name="Mirbahai L."/>
            <person name="Eastwood N."/>
            <person name="Colbourne J.K."/>
            <person name="Zhou J."/>
            <person name="Mallon E."/>
            <person name="Orsini L."/>
        </authorList>
    </citation>
    <scope>NUCLEOTIDE SEQUENCE [LARGE SCALE GENOMIC DNA]</scope>
    <source>
        <strain evidence="13">LRV0_1</strain>
    </source>
</reference>
<evidence type="ECO:0000256" key="10">
    <source>
        <dbReference type="PROSITE-ProRule" id="PRU00459"/>
    </source>
</evidence>
<keyword evidence="4" id="KW-0863">Zinc-finger</keyword>
<dbReference type="SUPFAM" id="SSF47769">
    <property type="entry name" value="SAM/Pointed domain"/>
    <property type="match status" value="1"/>
</dbReference>
<keyword evidence="8" id="KW-0804">Transcription</keyword>
<dbReference type="PROSITE" id="PS51802">
    <property type="entry name" value="ZF_CCHHC"/>
    <property type="match status" value="1"/>
</dbReference>
<protein>
    <recommendedName>
        <fullName evidence="12">SAM domain-containing protein</fullName>
    </recommendedName>
</protein>
<dbReference type="PANTHER" id="PTHR12247:SF131">
    <property type="entry name" value="LD05287P"/>
    <property type="match status" value="1"/>
</dbReference>
<feature type="compositionally biased region" description="Low complexity" evidence="11">
    <location>
        <begin position="151"/>
        <end position="166"/>
    </location>
</feature>
<name>A0ABQ9YRP0_9CRUS</name>
<dbReference type="SMART" id="SM00561">
    <property type="entry name" value="MBT"/>
    <property type="match status" value="3"/>
</dbReference>
<feature type="compositionally biased region" description="Low complexity" evidence="11">
    <location>
        <begin position="241"/>
        <end position="252"/>
    </location>
</feature>
<dbReference type="PANTHER" id="PTHR12247">
    <property type="entry name" value="POLYCOMB GROUP PROTEIN"/>
    <property type="match status" value="1"/>
</dbReference>
<gene>
    <name evidence="13" type="ORF">OUZ56_005055</name>
</gene>
<dbReference type="SUPFAM" id="SSF103637">
    <property type="entry name" value="CCHHC domain"/>
    <property type="match status" value="1"/>
</dbReference>
<keyword evidence="5" id="KW-0862">Zinc</keyword>
<feature type="repeat" description="MBT" evidence="10">
    <location>
        <begin position="525"/>
        <end position="620"/>
    </location>
</feature>
<evidence type="ECO:0000256" key="3">
    <source>
        <dbReference type="ARBA" id="ARBA00022737"/>
    </source>
</evidence>
<feature type="region of interest" description="Disordered" evidence="11">
    <location>
        <begin position="823"/>
        <end position="879"/>
    </location>
</feature>
<dbReference type="InterPro" id="IPR002515">
    <property type="entry name" value="Znf_C2H2C"/>
</dbReference>
<dbReference type="InterPro" id="IPR036060">
    <property type="entry name" value="Znf_C2H2C_sf"/>
</dbReference>
<feature type="compositionally biased region" description="Basic and acidic residues" evidence="11">
    <location>
        <begin position="824"/>
        <end position="844"/>
    </location>
</feature>
<evidence type="ECO:0000256" key="4">
    <source>
        <dbReference type="ARBA" id="ARBA00022771"/>
    </source>
</evidence>
<keyword evidence="14" id="KW-1185">Reference proteome</keyword>
<dbReference type="InterPro" id="IPR013761">
    <property type="entry name" value="SAM/pointed_sf"/>
</dbReference>
<organism evidence="13 14">
    <name type="scientific">Daphnia magna</name>
    <dbReference type="NCBI Taxonomy" id="35525"/>
    <lineage>
        <taxon>Eukaryota</taxon>
        <taxon>Metazoa</taxon>
        <taxon>Ecdysozoa</taxon>
        <taxon>Arthropoda</taxon>
        <taxon>Crustacea</taxon>
        <taxon>Branchiopoda</taxon>
        <taxon>Diplostraca</taxon>
        <taxon>Cladocera</taxon>
        <taxon>Anomopoda</taxon>
        <taxon>Daphniidae</taxon>
        <taxon>Daphnia</taxon>
    </lineage>
</organism>
<keyword evidence="6" id="KW-0156">Chromatin regulator</keyword>
<evidence type="ECO:0000259" key="12">
    <source>
        <dbReference type="PROSITE" id="PS50105"/>
    </source>
</evidence>
<evidence type="ECO:0000256" key="7">
    <source>
        <dbReference type="ARBA" id="ARBA00023015"/>
    </source>
</evidence>
<dbReference type="EMBL" id="JAOYFB010000001">
    <property type="protein sequence ID" value="KAK4003283.1"/>
    <property type="molecule type" value="Genomic_DNA"/>
</dbReference>
<accession>A0ABQ9YRP0</accession>
<evidence type="ECO:0000256" key="11">
    <source>
        <dbReference type="SAM" id="MobiDB-lite"/>
    </source>
</evidence>
<dbReference type="SMART" id="SM00454">
    <property type="entry name" value="SAM"/>
    <property type="match status" value="1"/>
</dbReference>
<keyword evidence="7" id="KW-0805">Transcription regulation</keyword>
<evidence type="ECO:0000256" key="1">
    <source>
        <dbReference type="ARBA" id="ARBA00004123"/>
    </source>
</evidence>
<dbReference type="Pfam" id="PF02820">
    <property type="entry name" value="MBT"/>
    <property type="match status" value="3"/>
</dbReference>
<dbReference type="Pfam" id="PF01530">
    <property type="entry name" value="zf-C2HC"/>
    <property type="match status" value="1"/>
</dbReference>
<feature type="repeat" description="MBT" evidence="10">
    <location>
        <begin position="414"/>
        <end position="515"/>
    </location>
</feature>
<dbReference type="InterPro" id="IPR004092">
    <property type="entry name" value="Mbt"/>
</dbReference>
<feature type="region of interest" description="Disordered" evidence="11">
    <location>
        <begin position="724"/>
        <end position="760"/>
    </location>
</feature>
<dbReference type="SUPFAM" id="SSF63748">
    <property type="entry name" value="Tudor/PWWP/MBT"/>
    <property type="match status" value="3"/>
</dbReference>
<evidence type="ECO:0000313" key="14">
    <source>
        <dbReference type="Proteomes" id="UP001234178"/>
    </source>
</evidence>
<evidence type="ECO:0000313" key="13">
    <source>
        <dbReference type="EMBL" id="KAK4003283.1"/>
    </source>
</evidence>
<proteinExistence type="predicted"/>
<dbReference type="PROSITE" id="PS51079">
    <property type="entry name" value="MBT"/>
    <property type="match status" value="3"/>
</dbReference>
<keyword evidence="2" id="KW-0479">Metal-binding</keyword>
<feature type="compositionally biased region" description="Low complexity" evidence="11">
    <location>
        <begin position="1"/>
        <end position="14"/>
    </location>
</feature>
<dbReference type="CDD" id="cd20102">
    <property type="entry name" value="MBT_L3MBTL1-like_rpt2"/>
    <property type="match status" value="1"/>
</dbReference>
<dbReference type="Gene3D" id="2.30.30.140">
    <property type="match status" value="3"/>
</dbReference>
<keyword evidence="9" id="KW-0539">Nucleus</keyword>
<keyword evidence="3" id="KW-0677">Repeat</keyword>
<dbReference type="Gene3D" id="1.10.150.50">
    <property type="entry name" value="Transcription Factor, Ets-1"/>
    <property type="match status" value="1"/>
</dbReference>
<comment type="subcellular location">
    <subcellularLocation>
        <location evidence="1">Nucleus</location>
    </subcellularLocation>
</comment>
<dbReference type="Pfam" id="PF00536">
    <property type="entry name" value="SAM_1"/>
    <property type="match status" value="1"/>
</dbReference>
<feature type="compositionally biased region" description="Polar residues" evidence="11">
    <location>
        <begin position="389"/>
        <end position="408"/>
    </location>
</feature>